<comment type="caution">
    <text evidence="1">The sequence shown here is derived from an EMBL/GenBank/DDBJ whole genome shotgun (WGS) entry which is preliminary data.</text>
</comment>
<accession>A0AAP0K094</accession>
<gene>
    <name evidence="1" type="ORF">Syun_012454</name>
</gene>
<sequence>MLPGGIPPVLPVHLTKIRDHKCLRLLLHSLRLPFSSQFSYCFHLNPLLNFLSAANERTVVA</sequence>
<dbReference type="EMBL" id="JBBNAF010000005">
    <property type="protein sequence ID" value="KAK9143054.1"/>
    <property type="molecule type" value="Genomic_DNA"/>
</dbReference>
<dbReference type="Proteomes" id="UP001420932">
    <property type="component" value="Unassembled WGS sequence"/>
</dbReference>
<keyword evidence="2" id="KW-1185">Reference proteome</keyword>
<protein>
    <submittedName>
        <fullName evidence="1">Uncharacterized protein</fullName>
    </submittedName>
</protein>
<evidence type="ECO:0000313" key="1">
    <source>
        <dbReference type="EMBL" id="KAK9143054.1"/>
    </source>
</evidence>
<reference evidence="1 2" key="1">
    <citation type="submission" date="2024-01" db="EMBL/GenBank/DDBJ databases">
        <title>Genome assemblies of Stephania.</title>
        <authorList>
            <person name="Yang L."/>
        </authorList>
    </citation>
    <scope>NUCLEOTIDE SEQUENCE [LARGE SCALE GENOMIC DNA]</scope>
    <source>
        <strain evidence="1">YNDBR</strain>
        <tissue evidence="1">Leaf</tissue>
    </source>
</reference>
<evidence type="ECO:0000313" key="2">
    <source>
        <dbReference type="Proteomes" id="UP001420932"/>
    </source>
</evidence>
<name>A0AAP0K094_9MAGN</name>
<dbReference type="AlphaFoldDB" id="A0AAP0K094"/>
<proteinExistence type="predicted"/>
<organism evidence="1 2">
    <name type="scientific">Stephania yunnanensis</name>
    <dbReference type="NCBI Taxonomy" id="152371"/>
    <lineage>
        <taxon>Eukaryota</taxon>
        <taxon>Viridiplantae</taxon>
        <taxon>Streptophyta</taxon>
        <taxon>Embryophyta</taxon>
        <taxon>Tracheophyta</taxon>
        <taxon>Spermatophyta</taxon>
        <taxon>Magnoliopsida</taxon>
        <taxon>Ranunculales</taxon>
        <taxon>Menispermaceae</taxon>
        <taxon>Menispermoideae</taxon>
        <taxon>Cissampelideae</taxon>
        <taxon>Stephania</taxon>
    </lineage>
</organism>